<dbReference type="GO" id="GO:0047324">
    <property type="term" value="F:phosphoenolpyruvate-glycerone phosphotransferase activity"/>
    <property type="evidence" value="ECO:0007669"/>
    <property type="project" value="UniProtKB-EC"/>
</dbReference>
<dbReference type="PROSITE" id="PS51096">
    <property type="entry name" value="PTS_EIIA_TYPE_4"/>
    <property type="match status" value="1"/>
</dbReference>
<dbReference type="STRING" id="112903.SAMN04490178_10436"/>
<dbReference type="GO" id="GO:0019563">
    <property type="term" value="P:glycerol catabolic process"/>
    <property type="evidence" value="ECO:0007669"/>
    <property type="project" value="InterPro"/>
</dbReference>
<dbReference type="InterPro" id="IPR012844">
    <property type="entry name" value="DhaM_N"/>
</dbReference>
<evidence type="ECO:0000313" key="8">
    <source>
        <dbReference type="Proteomes" id="UP000198847"/>
    </source>
</evidence>
<dbReference type="Proteomes" id="UP000198847">
    <property type="component" value="Unassembled WGS sequence"/>
</dbReference>
<comment type="subunit">
    <text evidence="5">Homodimer. The dihydroxyacetone kinase complex is composed of a homodimer of DhaM, a homodimer of DhaK and the subunit DhaL.</text>
</comment>
<evidence type="ECO:0000313" key="7">
    <source>
        <dbReference type="EMBL" id="SEO68414.1"/>
    </source>
</evidence>
<dbReference type="Pfam" id="PF03610">
    <property type="entry name" value="EIIA-man"/>
    <property type="match status" value="1"/>
</dbReference>
<dbReference type="PANTHER" id="PTHR38594:SF1">
    <property type="entry name" value="PEP-DEPENDENT DIHYDROXYACETONE KINASE, PHOSPHORYL DONOR SUBUNIT DHAM"/>
    <property type="match status" value="1"/>
</dbReference>
<dbReference type="SUPFAM" id="SSF53062">
    <property type="entry name" value="PTS system fructose IIA component-like"/>
    <property type="match status" value="1"/>
</dbReference>
<keyword evidence="8" id="KW-1185">Reference proteome</keyword>
<dbReference type="EMBL" id="FODY01000004">
    <property type="protein sequence ID" value="SEO68414.1"/>
    <property type="molecule type" value="Genomic_DNA"/>
</dbReference>
<dbReference type="AlphaFoldDB" id="A0A1H8RQG2"/>
<dbReference type="InterPro" id="IPR004701">
    <property type="entry name" value="PTS_EIIA_man-typ"/>
</dbReference>
<keyword evidence="7" id="KW-0418">Kinase</keyword>
<dbReference type="NCBIfam" id="TIGR02364">
    <property type="entry name" value="dha_pts"/>
    <property type="match status" value="1"/>
</dbReference>
<accession>A0A1H8RQG2</accession>
<organism evidence="7 8">
    <name type="scientific">Propionispora vibrioides</name>
    <dbReference type="NCBI Taxonomy" id="112903"/>
    <lineage>
        <taxon>Bacteria</taxon>
        <taxon>Bacillati</taxon>
        <taxon>Bacillota</taxon>
        <taxon>Negativicutes</taxon>
        <taxon>Selenomonadales</taxon>
        <taxon>Sporomusaceae</taxon>
        <taxon>Propionispora</taxon>
    </lineage>
</organism>
<reference evidence="7 8" key="1">
    <citation type="submission" date="2016-10" db="EMBL/GenBank/DDBJ databases">
        <authorList>
            <person name="de Groot N.N."/>
        </authorList>
    </citation>
    <scope>NUCLEOTIDE SEQUENCE [LARGE SCALE GENOMIC DNA]</scope>
    <source>
        <strain evidence="7 8">DSM 13305</strain>
    </source>
</reference>
<dbReference type="InterPro" id="IPR036662">
    <property type="entry name" value="PTS_EIIA_man-typ_sf"/>
</dbReference>
<evidence type="ECO:0000259" key="6">
    <source>
        <dbReference type="PROSITE" id="PS51096"/>
    </source>
</evidence>
<dbReference type="EC" id="2.7.1.121" evidence="3"/>
<keyword evidence="4" id="KW-0808">Transferase</keyword>
<comment type="catalytic activity">
    <reaction evidence="1">
        <text>dihydroxyacetone + phosphoenolpyruvate = dihydroxyacetone phosphate + pyruvate</text>
        <dbReference type="Rhea" id="RHEA:18381"/>
        <dbReference type="ChEBI" id="CHEBI:15361"/>
        <dbReference type="ChEBI" id="CHEBI:16016"/>
        <dbReference type="ChEBI" id="CHEBI:57642"/>
        <dbReference type="ChEBI" id="CHEBI:58702"/>
        <dbReference type="EC" id="2.7.1.121"/>
    </reaction>
</comment>
<name>A0A1H8RQG2_9FIRM</name>
<evidence type="ECO:0000256" key="4">
    <source>
        <dbReference type="ARBA" id="ARBA00022679"/>
    </source>
</evidence>
<dbReference type="RefSeq" id="WP_091744314.1">
    <property type="nucleotide sequence ID" value="NZ_FODY01000004.1"/>
</dbReference>
<protein>
    <recommendedName>
        <fullName evidence="3">phosphoenolpyruvate--glycerone phosphotransferase</fullName>
        <ecNumber evidence="3">2.7.1.121</ecNumber>
    </recommendedName>
</protein>
<evidence type="ECO:0000256" key="2">
    <source>
        <dbReference type="ARBA" id="ARBA00002788"/>
    </source>
</evidence>
<evidence type="ECO:0000256" key="5">
    <source>
        <dbReference type="ARBA" id="ARBA00046577"/>
    </source>
</evidence>
<evidence type="ECO:0000256" key="3">
    <source>
        <dbReference type="ARBA" id="ARBA00012095"/>
    </source>
</evidence>
<feature type="domain" description="PTS EIIA type-4" evidence="6">
    <location>
        <begin position="1"/>
        <end position="131"/>
    </location>
</feature>
<dbReference type="OrthoDB" id="7065393at2"/>
<dbReference type="GO" id="GO:0009401">
    <property type="term" value="P:phosphoenolpyruvate-dependent sugar phosphotransferase system"/>
    <property type="evidence" value="ECO:0007669"/>
    <property type="project" value="InterPro"/>
</dbReference>
<sequence length="131" mass="13266">MVGLVIVSHSSKIAAGTCEMAYQMANPEQKIIAAGGTADDGIGTDAVKIAAAIEAADDGSGVLITVDLGSAVLSAETALELIPEEIKARVKIANAPLVEGSITAAIQASLGVSLEEVCQTAEDARQLQKFS</sequence>
<dbReference type="InterPro" id="IPR039643">
    <property type="entry name" value="DhaM"/>
</dbReference>
<dbReference type="PANTHER" id="PTHR38594">
    <property type="entry name" value="PEP-DEPENDENT DIHYDROXYACETONE KINASE, PHOSPHORYL DONOR SUBUNIT DHAM"/>
    <property type="match status" value="1"/>
</dbReference>
<gene>
    <name evidence="7" type="ORF">SAMN04490178_10436</name>
</gene>
<proteinExistence type="predicted"/>
<dbReference type="GO" id="GO:0016020">
    <property type="term" value="C:membrane"/>
    <property type="evidence" value="ECO:0007669"/>
    <property type="project" value="InterPro"/>
</dbReference>
<comment type="function">
    <text evidence="2">Component of the dihydroxyacetone kinase complex, which is responsible for the phosphoenolpyruvate (PEP)-dependent phosphorylation of dihydroxyacetone. DhaM serves as the phosphoryl donor. Is phosphorylated by phosphoenolpyruvate in an EI- and HPr-dependent reaction, and a phosphorelay system on histidine residues finally leads to phosphoryl transfer to DhaL and dihydroxyacetone.</text>
</comment>
<evidence type="ECO:0000256" key="1">
    <source>
        <dbReference type="ARBA" id="ARBA00001113"/>
    </source>
</evidence>
<dbReference type="Gene3D" id="3.40.50.510">
    <property type="entry name" value="Phosphotransferase system, mannose-type IIA component"/>
    <property type="match status" value="1"/>
</dbReference>